<feature type="transmembrane region" description="Helical" evidence="1">
    <location>
        <begin position="226"/>
        <end position="243"/>
    </location>
</feature>
<protein>
    <submittedName>
        <fullName evidence="3">CPBP family intramembrane metalloprotease</fullName>
    </submittedName>
</protein>
<keyword evidence="1" id="KW-0472">Membrane</keyword>
<feature type="transmembrane region" description="Helical" evidence="1">
    <location>
        <begin position="66"/>
        <end position="87"/>
    </location>
</feature>
<feature type="domain" description="CAAX prenyl protease 2/Lysostaphin resistance protein A-like" evidence="2">
    <location>
        <begin position="171"/>
        <end position="260"/>
    </location>
</feature>
<dbReference type="OrthoDB" id="5322702at2"/>
<gene>
    <name evidence="3" type="ORF">CCS41_09660</name>
</gene>
<dbReference type="STRING" id="1878942.GCA_900128755_00677"/>
<dbReference type="GO" id="GO:0080120">
    <property type="term" value="P:CAAX-box protein maturation"/>
    <property type="evidence" value="ECO:0007669"/>
    <property type="project" value="UniProtKB-ARBA"/>
</dbReference>
<feature type="transmembrane region" description="Helical" evidence="1">
    <location>
        <begin position="139"/>
        <end position="158"/>
    </location>
</feature>
<dbReference type="InterPro" id="IPR003675">
    <property type="entry name" value="Rce1/LyrA-like_dom"/>
</dbReference>
<sequence length="273" mass="30733">MWATLAASLFFLPFNHTLSLLLLLCSLAGAVYYAVLTLPAMAFLLFMLVVAVAVTLLRHRQQKWRVVVMELLLLLGCIALLFHVSGFNNFKILDKVQVGMLSGPFSMYYNFDKALIPFFVLICLPDLFTTQKHPSISQLSWIGLMCTVPALLLLAVAIGGLKIEFHFPQWIGQFFIANVFFVCLAEEALFRGYLQRRLSQWLGAYPALLCSALVFGAYHFAGGSSLIIFATLAGIIYGLAWLWSGRLWVAVSFHFAFNLIHLLFFTYPIYLPK</sequence>
<feature type="transmembrane region" description="Helical" evidence="1">
    <location>
        <begin position="250"/>
        <end position="270"/>
    </location>
</feature>
<dbReference type="KEGG" id="fsm:CCS41_09660"/>
<dbReference type="Proteomes" id="UP000261875">
    <property type="component" value="Chromosome"/>
</dbReference>
<feature type="transmembrane region" description="Helical" evidence="1">
    <location>
        <begin position="170"/>
        <end position="190"/>
    </location>
</feature>
<evidence type="ECO:0000256" key="1">
    <source>
        <dbReference type="SAM" id="Phobius"/>
    </source>
</evidence>
<keyword evidence="4" id="KW-1185">Reference proteome</keyword>
<feature type="transmembrane region" description="Helical" evidence="1">
    <location>
        <begin position="202"/>
        <end position="220"/>
    </location>
</feature>
<proteinExistence type="predicted"/>
<feature type="transmembrane region" description="Helical" evidence="1">
    <location>
        <begin position="31"/>
        <end position="54"/>
    </location>
</feature>
<dbReference type="Pfam" id="PF02517">
    <property type="entry name" value="Rce1-like"/>
    <property type="match status" value="1"/>
</dbReference>
<accession>A0A2U8I677</accession>
<dbReference type="GO" id="GO:0006508">
    <property type="term" value="P:proteolysis"/>
    <property type="evidence" value="ECO:0007669"/>
    <property type="project" value="UniProtKB-KW"/>
</dbReference>
<keyword evidence="3" id="KW-0378">Hydrolase</keyword>
<dbReference type="RefSeq" id="WP_072550286.1">
    <property type="nucleotide sequence ID" value="NZ_CP021659.1"/>
</dbReference>
<dbReference type="AlphaFoldDB" id="A0A2U8I677"/>
<dbReference type="GO" id="GO:0004175">
    <property type="term" value="F:endopeptidase activity"/>
    <property type="evidence" value="ECO:0007669"/>
    <property type="project" value="UniProtKB-ARBA"/>
</dbReference>
<evidence type="ECO:0000259" key="2">
    <source>
        <dbReference type="Pfam" id="PF02517"/>
    </source>
</evidence>
<keyword evidence="3" id="KW-0645">Protease</keyword>
<reference evidence="3 4" key="1">
    <citation type="submission" date="2017-05" db="EMBL/GenBank/DDBJ databases">
        <title>Genome sequence of Candidatus Fukatsuia symbiotica and Candidatus Hamiltonella defensa from Acyrthosiphon pisum strain 5D.</title>
        <authorList>
            <person name="Patel V.A."/>
            <person name="Chevignon G."/>
            <person name="Russell J.A."/>
            <person name="Oliver K.M."/>
        </authorList>
    </citation>
    <scope>NUCLEOTIDE SEQUENCE [LARGE SCALE GENOMIC DNA]</scope>
    <source>
        <strain evidence="3 4">5D</strain>
    </source>
</reference>
<evidence type="ECO:0000313" key="4">
    <source>
        <dbReference type="Proteomes" id="UP000261875"/>
    </source>
</evidence>
<keyword evidence="1" id="KW-1133">Transmembrane helix</keyword>
<organism evidence="3 4">
    <name type="scientific">Candidatus Fukatsuia symbiotica</name>
    <dbReference type="NCBI Taxonomy" id="1878942"/>
    <lineage>
        <taxon>Bacteria</taxon>
        <taxon>Pseudomonadati</taxon>
        <taxon>Pseudomonadota</taxon>
        <taxon>Gammaproteobacteria</taxon>
        <taxon>Enterobacterales</taxon>
        <taxon>Yersiniaceae</taxon>
        <taxon>Candidatus Fukatsuia</taxon>
    </lineage>
</organism>
<evidence type="ECO:0000313" key="3">
    <source>
        <dbReference type="EMBL" id="AWK14683.1"/>
    </source>
</evidence>
<keyword evidence="1" id="KW-0812">Transmembrane</keyword>
<keyword evidence="3" id="KW-0482">Metalloprotease</keyword>
<dbReference type="EMBL" id="CP021659">
    <property type="protein sequence ID" value="AWK14683.1"/>
    <property type="molecule type" value="Genomic_DNA"/>
</dbReference>
<dbReference type="GO" id="GO:0008237">
    <property type="term" value="F:metallopeptidase activity"/>
    <property type="evidence" value="ECO:0007669"/>
    <property type="project" value="UniProtKB-KW"/>
</dbReference>
<name>A0A2U8I677_9GAMM</name>
<feature type="transmembrane region" description="Helical" evidence="1">
    <location>
        <begin position="107"/>
        <end position="127"/>
    </location>
</feature>